<keyword evidence="2" id="KW-0472">Membrane</keyword>
<evidence type="ECO:0000256" key="2">
    <source>
        <dbReference type="SAM" id="Phobius"/>
    </source>
</evidence>
<feature type="transmembrane region" description="Helical" evidence="2">
    <location>
        <begin position="1086"/>
        <end position="1110"/>
    </location>
</feature>
<evidence type="ECO:0000256" key="1">
    <source>
        <dbReference type="SAM" id="MobiDB-lite"/>
    </source>
</evidence>
<evidence type="ECO:0000313" key="3">
    <source>
        <dbReference type="EMBL" id="CAD5118105.1"/>
    </source>
</evidence>
<name>A0A7I8VQT9_9ANNE</name>
<feature type="transmembrane region" description="Helical" evidence="2">
    <location>
        <begin position="822"/>
        <end position="843"/>
    </location>
</feature>
<feature type="region of interest" description="Disordered" evidence="1">
    <location>
        <begin position="493"/>
        <end position="513"/>
    </location>
</feature>
<protein>
    <submittedName>
        <fullName evidence="3">DgyrCDS6844</fullName>
    </submittedName>
</protein>
<gene>
    <name evidence="3" type="ORF">DGYR_LOCUS6536</name>
</gene>
<feature type="transmembrane region" description="Helical" evidence="2">
    <location>
        <begin position="916"/>
        <end position="934"/>
    </location>
</feature>
<keyword evidence="2" id="KW-0812">Transmembrane</keyword>
<dbReference type="EMBL" id="CAJFCJ010000008">
    <property type="protein sequence ID" value="CAD5118105.1"/>
    <property type="molecule type" value="Genomic_DNA"/>
</dbReference>
<dbReference type="OrthoDB" id="6247498at2759"/>
<organism evidence="3 4">
    <name type="scientific">Dimorphilus gyrociliatus</name>
    <dbReference type="NCBI Taxonomy" id="2664684"/>
    <lineage>
        <taxon>Eukaryota</taxon>
        <taxon>Metazoa</taxon>
        <taxon>Spiralia</taxon>
        <taxon>Lophotrochozoa</taxon>
        <taxon>Annelida</taxon>
        <taxon>Polychaeta</taxon>
        <taxon>Polychaeta incertae sedis</taxon>
        <taxon>Dinophilidae</taxon>
        <taxon>Dimorphilus</taxon>
    </lineage>
</organism>
<comment type="caution">
    <text evidence="3">The sequence shown here is derived from an EMBL/GenBank/DDBJ whole genome shotgun (WGS) entry which is preliminary data.</text>
</comment>
<dbReference type="AlphaFoldDB" id="A0A7I8VQT9"/>
<feature type="compositionally biased region" description="Polar residues" evidence="1">
    <location>
        <begin position="504"/>
        <end position="513"/>
    </location>
</feature>
<feature type="transmembrane region" description="Helical" evidence="2">
    <location>
        <begin position="526"/>
        <end position="552"/>
    </location>
</feature>
<keyword evidence="2" id="KW-1133">Transmembrane helix</keyword>
<feature type="transmembrane region" description="Helical" evidence="2">
    <location>
        <begin position="462"/>
        <end position="486"/>
    </location>
</feature>
<reference evidence="3 4" key="1">
    <citation type="submission" date="2020-08" db="EMBL/GenBank/DDBJ databases">
        <authorList>
            <person name="Hejnol A."/>
        </authorList>
    </citation>
    <scope>NUCLEOTIDE SEQUENCE [LARGE SCALE GENOMIC DNA]</scope>
</reference>
<keyword evidence="4" id="KW-1185">Reference proteome</keyword>
<sequence>MQLEYKDIWSDNLLREIFNKTPKEEKPLTSLPPQCNNPVRRCNQCLDVGLGNCRRNTKGRGRPNQECCATDDYIGCYTLKDCKEAVKPECTNAPINCITGSAYTFTLQPAFEADFRTGTRNYHVKCHIKSKEPEILYKLFYEIEVESLNYRSERRYKEIKSKGLDFLTHGSYTTDFLTVKHTTNLKMEKDFILDIYNDPTGKPISYKLFPYKKKVKKNRPFKIEKMPTDNSFLTYVQFEEPFAYSTSKWFSGRNSDSCNKNTSKFIPYYTGDLGDEKDYIDVNVTIKSHSESQIDKPFEYDIKRNNPLPSVKFIMPGNQSLFKWYFKNGPHLIVDETLKASLTLTRDEAIWVINITGRMSDCPGYMQVRVNDRKKRANSRRGGGPEELYKIDLLVGCAPKPTFNISFSVPNFMYLKSRTYDVQLEDPYKNYSIFLTRMVIEHPKYIAKREKVTLKEPDMPHLVALIILSSVCGVLALLSVSVFCYLDCTRKNPKGPSTRIPSADTHSIDSSSTSCGHWNGLSKSQILIIVTYGVFKMLYTFIFTFTVLYTVLSYILSSDFKGVEAAFRNQTNRGNETRRRVLKIDEFGENELIQQVKLVTSMQSSCSVYVEELFDSLRKDVDKKSNDPTISHLMRSHIDYAMYAYSKNVTEFSELYKEELNNHLSKTFFRYRQYLKKIYHSNWTKTAADLFNKSRYSNERPKAFRKNEYLRGKEVDFASFLNIEEVQNAQLWPLQFWQMFNKSLPVRKRLPLPKFNKCPGPGGSKTPRHQLDSVRFFSEKLPKKSMKGMNSNGYEYKFVVPNEGESYLDKETISLNELKDSLHLGTLKIVFFVMDLFIILYRLTRTVLYLKSMCKGFEVTERLSTFPEKTNENVDDRYKQIDIPAHSVALNSAPKKPPRRKIRWRSKTAKMIQHPLLPKILIAIALLTLIHFAVRSTRPLFTAEFFDHTEVLTASLRVRANETNNYIKQQAVHFNNVTLPVFEEQARNELVHLQTFLSFFNGEKRRRSQNYLKEACAIRKKSLHEEDPCDIQVDETILDIQIIPCKFIPIRPKFYSGLLKDKYASSVSNDISEIASGLLRMAVVCGHVLCALIASMLLSHLLGTISFKFFKSRRIFSVKLIYIVSNPPTATTKKRNVDDTDYETDEDLVRVPSKGRGRHVHVRMAPDGSTAKPETLLSDFSYSETKV</sequence>
<dbReference type="Proteomes" id="UP000549394">
    <property type="component" value="Unassembled WGS sequence"/>
</dbReference>
<accession>A0A7I8VQT9</accession>
<proteinExistence type="predicted"/>
<evidence type="ECO:0000313" key="4">
    <source>
        <dbReference type="Proteomes" id="UP000549394"/>
    </source>
</evidence>